<evidence type="ECO:0000313" key="2">
    <source>
        <dbReference type="EMBL" id="GHA82725.1"/>
    </source>
</evidence>
<proteinExistence type="predicted"/>
<gene>
    <name evidence="2" type="ORF">GCM10007067_20910</name>
</gene>
<reference evidence="2" key="1">
    <citation type="journal article" date="2014" name="Int. J. Syst. Evol. Microbiol.">
        <title>Complete genome sequence of Corynebacterium casei LMG S-19264T (=DSM 44701T), isolated from a smear-ripened cheese.</title>
        <authorList>
            <consortium name="US DOE Joint Genome Institute (JGI-PGF)"/>
            <person name="Walter F."/>
            <person name="Albersmeier A."/>
            <person name="Kalinowski J."/>
            <person name="Ruckert C."/>
        </authorList>
    </citation>
    <scope>NUCLEOTIDE SEQUENCE</scope>
    <source>
        <strain evidence="2">KCTC 23077</strain>
    </source>
</reference>
<dbReference type="Pfam" id="PF09411">
    <property type="entry name" value="PagL"/>
    <property type="match status" value="1"/>
</dbReference>
<keyword evidence="3" id="KW-1185">Reference proteome</keyword>
<organism evidence="2 3">
    <name type="scientific">Cognatilysobacter bugurensis</name>
    <dbReference type="NCBI Taxonomy" id="543356"/>
    <lineage>
        <taxon>Bacteria</taxon>
        <taxon>Pseudomonadati</taxon>
        <taxon>Pseudomonadota</taxon>
        <taxon>Gammaproteobacteria</taxon>
        <taxon>Lysobacterales</taxon>
        <taxon>Lysobacteraceae</taxon>
        <taxon>Cognatilysobacter</taxon>
    </lineage>
</organism>
<feature type="chain" id="PRO_5037064743" description="Acyloxyacyl hydrolase" evidence="1">
    <location>
        <begin position="24"/>
        <end position="152"/>
    </location>
</feature>
<sequence length="152" mass="16352">MSTGLRRAAAALLLLAAAPTVWAEWRVGGGIADEIDGRRTGVATLAWSGGAHGQWETMAGFIRERERNGPKPRVPEAAFVAFGRRVRWQQWSASAGVAWVSVDNDVLSGHAQILTGVGYDIGPVRLGLRHMSNASTRGRNRGETFALVELGF</sequence>
<dbReference type="EMBL" id="BMYD01000003">
    <property type="protein sequence ID" value="GHA82725.1"/>
    <property type="molecule type" value="Genomic_DNA"/>
</dbReference>
<feature type="signal peptide" evidence="1">
    <location>
        <begin position="1"/>
        <end position="23"/>
    </location>
</feature>
<evidence type="ECO:0008006" key="4">
    <source>
        <dbReference type="Google" id="ProtNLM"/>
    </source>
</evidence>
<dbReference type="InterPro" id="IPR018550">
    <property type="entry name" value="Lipid-A_deacylase-rel"/>
</dbReference>
<dbReference type="Proteomes" id="UP000646426">
    <property type="component" value="Unassembled WGS sequence"/>
</dbReference>
<reference evidence="2" key="2">
    <citation type="submission" date="2020-09" db="EMBL/GenBank/DDBJ databases">
        <authorList>
            <person name="Sun Q."/>
            <person name="Kim S."/>
        </authorList>
    </citation>
    <scope>NUCLEOTIDE SEQUENCE</scope>
    <source>
        <strain evidence="2">KCTC 23077</strain>
    </source>
</reference>
<dbReference type="Gene3D" id="2.40.160.20">
    <property type="match status" value="1"/>
</dbReference>
<accession>A0A918T2Q8</accession>
<dbReference type="AlphaFoldDB" id="A0A918T2Q8"/>
<evidence type="ECO:0000256" key="1">
    <source>
        <dbReference type="SAM" id="SignalP"/>
    </source>
</evidence>
<comment type="caution">
    <text evidence="2">The sequence shown here is derived from an EMBL/GenBank/DDBJ whole genome shotgun (WGS) entry which is preliminary data.</text>
</comment>
<evidence type="ECO:0000313" key="3">
    <source>
        <dbReference type="Proteomes" id="UP000646426"/>
    </source>
</evidence>
<protein>
    <recommendedName>
        <fullName evidence="4">Acyloxyacyl hydrolase</fullName>
    </recommendedName>
</protein>
<keyword evidence="1" id="KW-0732">Signal</keyword>
<dbReference type="RefSeq" id="WP_189456263.1">
    <property type="nucleotide sequence ID" value="NZ_BMYD01000003.1"/>
</dbReference>
<name>A0A918T2Q8_9GAMM</name>